<gene>
    <name evidence="2" type="ORF">FHU28_006215</name>
</gene>
<feature type="signal peptide" evidence="1">
    <location>
        <begin position="1"/>
        <end position="24"/>
    </location>
</feature>
<sequence>MSTEHGKALTRTAVRLCRRGLALAAVALALAGCADSTEQGRQEAKDMALRAAEVYTRDAEVAAISRTELGDGSVRYLRGHLARSNEQVLDSWSRSGMAKSGPVVGWVDVALTRTSSDSVFSKGATVTTCIRFEVSWSDRDGAQYSHHVKDCPADMSPPPAQ</sequence>
<proteinExistence type="predicted"/>
<evidence type="ECO:0008006" key="4">
    <source>
        <dbReference type="Google" id="ProtNLM"/>
    </source>
</evidence>
<reference evidence="2 3" key="1">
    <citation type="submission" date="2020-08" db="EMBL/GenBank/DDBJ databases">
        <title>Sequencing the genomes of 1000 actinobacteria strains.</title>
        <authorList>
            <person name="Klenk H.-P."/>
        </authorList>
    </citation>
    <scope>NUCLEOTIDE SEQUENCE [LARGE SCALE GENOMIC DNA]</scope>
    <source>
        <strain evidence="2 3">DSM 43036</strain>
    </source>
</reference>
<dbReference type="Proteomes" id="UP000618986">
    <property type="component" value="Unassembled WGS sequence"/>
</dbReference>
<dbReference type="RefSeq" id="WP_184688659.1">
    <property type="nucleotide sequence ID" value="NZ_JACHJC010000001.1"/>
</dbReference>
<keyword evidence="3" id="KW-1185">Reference proteome</keyword>
<dbReference type="EMBL" id="JACHJC010000001">
    <property type="protein sequence ID" value="MBB5116376.1"/>
    <property type="molecule type" value="Genomic_DNA"/>
</dbReference>
<accession>A0ABR6MNZ6</accession>
<comment type="caution">
    <text evidence="2">The sequence shown here is derived from an EMBL/GenBank/DDBJ whole genome shotgun (WGS) entry which is preliminary data.</text>
</comment>
<organism evidence="2 3">
    <name type="scientific">Micromonospora echinospora</name>
    <name type="common">Micromonospora purpurea</name>
    <dbReference type="NCBI Taxonomy" id="1877"/>
    <lineage>
        <taxon>Bacteria</taxon>
        <taxon>Bacillati</taxon>
        <taxon>Actinomycetota</taxon>
        <taxon>Actinomycetes</taxon>
        <taxon>Micromonosporales</taxon>
        <taxon>Micromonosporaceae</taxon>
        <taxon>Micromonospora</taxon>
    </lineage>
</organism>
<dbReference type="PROSITE" id="PS51257">
    <property type="entry name" value="PROKAR_LIPOPROTEIN"/>
    <property type="match status" value="1"/>
</dbReference>
<evidence type="ECO:0000313" key="2">
    <source>
        <dbReference type="EMBL" id="MBB5116376.1"/>
    </source>
</evidence>
<dbReference type="GeneID" id="300296732"/>
<keyword evidence="1" id="KW-0732">Signal</keyword>
<evidence type="ECO:0000256" key="1">
    <source>
        <dbReference type="SAM" id="SignalP"/>
    </source>
</evidence>
<name>A0ABR6MNZ6_MICEC</name>
<protein>
    <recommendedName>
        <fullName evidence="4">Lipoprotein</fullName>
    </recommendedName>
</protein>
<evidence type="ECO:0000313" key="3">
    <source>
        <dbReference type="Proteomes" id="UP000618986"/>
    </source>
</evidence>
<feature type="chain" id="PRO_5045164081" description="Lipoprotein" evidence="1">
    <location>
        <begin position="25"/>
        <end position="161"/>
    </location>
</feature>